<keyword evidence="3" id="KW-1185">Reference proteome</keyword>
<name>A0A1E1L0A6_9HELO</name>
<reference evidence="3" key="1">
    <citation type="submission" date="2016-03" db="EMBL/GenBank/DDBJ databases">
        <authorList>
            <person name="Ploux O."/>
        </authorList>
    </citation>
    <scope>NUCLEOTIDE SEQUENCE [LARGE SCALE GENOMIC DNA]</scope>
    <source>
        <strain evidence="3">UK7</strain>
    </source>
</reference>
<comment type="caution">
    <text evidence="2">The sequence shown here is derived from an EMBL/GenBank/DDBJ whole genome shotgun (WGS) entry which is preliminary data.</text>
</comment>
<organism evidence="2 3">
    <name type="scientific">Rhynchosporium graminicola</name>
    <dbReference type="NCBI Taxonomy" id="2792576"/>
    <lineage>
        <taxon>Eukaryota</taxon>
        <taxon>Fungi</taxon>
        <taxon>Dikarya</taxon>
        <taxon>Ascomycota</taxon>
        <taxon>Pezizomycotina</taxon>
        <taxon>Leotiomycetes</taxon>
        <taxon>Helotiales</taxon>
        <taxon>Ploettnerulaceae</taxon>
        <taxon>Rhynchosporium</taxon>
    </lineage>
</organism>
<accession>A0A1E1L0A6</accession>
<keyword evidence="1" id="KW-1133">Transmembrane helix</keyword>
<feature type="transmembrane region" description="Helical" evidence="1">
    <location>
        <begin position="133"/>
        <end position="153"/>
    </location>
</feature>
<dbReference type="AlphaFoldDB" id="A0A1E1L0A6"/>
<evidence type="ECO:0000256" key="1">
    <source>
        <dbReference type="SAM" id="Phobius"/>
    </source>
</evidence>
<proteinExistence type="predicted"/>
<evidence type="ECO:0000313" key="3">
    <source>
        <dbReference type="Proteomes" id="UP000178129"/>
    </source>
</evidence>
<dbReference type="EMBL" id="FJUW01000026">
    <property type="protein sequence ID" value="CZT02917.1"/>
    <property type="molecule type" value="Genomic_DNA"/>
</dbReference>
<keyword evidence="1" id="KW-0812">Transmembrane</keyword>
<feature type="transmembrane region" description="Helical" evidence="1">
    <location>
        <begin position="159"/>
        <end position="178"/>
    </location>
</feature>
<feature type="transmembrane region" description="Helical" evidence="1">
    <location>
        <begin position="103"/>
        <end position="121"/>
    </location>
</feature>
<sequence>MKSIFYVEIEHSSRLTKHLHSLSSVSMRPLVRSQLSPSSSRKHCSVQALATCWELLFATFGSSLCSSYAVRHEVASSTGTRPSTTPEVVDTSRFSFILDPSPALLLVACLILGFSISSFAYRRQRDDRYQSLIFVLAITTTPIFGIALGINASLIMLGLVPWTLCLAMMFSVALHWAMRRCSRSSYTRIRCCETGEKEPIPLSEKQ</sequence>
<gene>
    <name evidence="2" type="ORF">RCO7_05999</name>
</gene>
<evidence type="ECO:0000313" key="2">
    <source>
        <dbReference type="EMBL" id="CZT02917.1"/>
    </source>
</evidence>
<dbReference type="InParanoid" id="A0A1E1L0A6"/>
<protein>
    <submittedName>
        <fullName evidence="2">Uncharacterized protein</fullName>
    </submittedName>
</protein>
<dbReference type="Proteomes" id="UP000178129">
    <property type="component" value="Unassembled WGS sequence"/>
</dbReference>
<keyword evidence="1" id="KW-0472">Membrane</keyword>